<reference evidence="2 3" key="1">
    <citation type="submission" date="2024-09" db="EMBL/GenBank/DDBJ databases">
        <authorList>
            <person name="Sun Q."/>
            <person name="Mori K."/>
        </authorList>
    </citation>
    <scope>NUCLEOTIDE SEQUENCE [LARGE SCALE GENOMIC DNA]</scope>
    <source>
        <strain evidence="2 3">JCM 3323</strain>
    </source>
</reference>
<organism evidence="2 3">
    <name type="scientific">Nonomuraea roseola</name>
    <dbReference type="NCBI Taxonomy" id="46179"/>
    <lineage>
        <taxon>Bacteria</taxon>
        <taxon>Bacillati</taxon>
        <taxon>Actinomycetota</taxon>
        <taxon>Actinomycetes</taxon>
        <taxon>Streptosporangiales</taxon>
        <taxon>Streptosporangiaceae</taxon>
        <taxon>Nonomuraea</taxon>
    </lineage>
</organism>
<keyword evidence="3" id="KW-1185">Reference proteome</keyword>
<name>A0ABV5PW98_9ACTN</name>
<gene>
    <name evidence="2" type="ORF">ACFFRN_12080</name>
</gene>
<feature type="signal peptide" evidence="1">
    <location>
        <begin position="1"/>
        <end position="22"/>
    </location>
</feature>
<protein>
    <recommendedName>
        <fullName evidence="4">DUF992 domain-containing protein</fullName>
    </recommendedName>
</protein>
<sequence>MRFIVAAAAAMTILIPAAPAAADPLAGEPDTVCSIVAGTSSLGNFLGNLFKCPETNGSGKKGEASLSE</sequence>
<keyword evidence="1" id="KW-0732">Signal</keyword>
<evidence type="ECO:0000313" key="3">
    <source>
        <dbReference type="Proteomes" id="UP001589646"/>
    </source>
</evidence>
<comment type="caution">
    <text evidence="2">The sequence shown here is derived from an EMBL/GenBank/DDBJ whole genome shotgun (WGS) entry which is preliminary data.</text>
</comment>
<evidence type="ECO:0000256" key="1">
    <source>
        <dbReference type="SAM" id="SignalP"/>
    </source>
</evidence>
<evidence type="ECO:0000313" key="2">
    <source>
        <dbReference type="EMBL" id="MFB9527354.1"/>
    </source>
</evidence>
<feature type="chain" id="PRO_5046712026" description="DUF992 domain-containing protein" evidence="1">
    <location>
        <begin position="23"/>
        <end position="68"/>
    </location>
</feature>
<dbReference type="RefSeq" id="WP_346119149.1">
    <property type="nucleotide sequence ID" value="NZ_BAAAXC010000006.1"/>
</dbReference>
<accession>A0ABV5PW98</accession>
<evidence type="ECO:0008006" key="4">
    <source>
        <dbReference type="Google" id="ProtNLM"/>
    </source>
</evidence>
<dbReference type="EMBL" id="JBHMCE010000003">
    <property type="protein sequence ID" value="MFB9527354.1"/>
    <property type="molecule type" value="Genomic_DNA"/>
</dbReference>
<proteinExistence type="predicted"/>
<dbReference type="Proteomes" id="UP001589646">
    <property type="component" value="Unassembled WGS sequence"/>
</dbReference>